<dbReference type="HOGENOM" id="CLU_1194771_0_0_1"/>
<organism evidence="3 4">
    <name type="scientific">Chaetomium globosum (strain ATCC 6205 / CBS 148.51 / DSM 1962 / NBRC 6347 / NRRL 1970)</name>
    <name type="common">Soil fungus</name>
    <dbReference type="NCBI Taxonomy" id="306901"/>
    <lineage>
        <taxon>Eukaryota</taxon>
        <taxon>Fungi</taxon>
        <taxon>Dikarya</taxon>
        <taxon>Ascomycota</taxon>
        <taxon>Pezizomycotina</taxon>
        <taxon>Sordariomycetes</taxon>
        <taxon>Sordariomycetidae</taxon>
        <taxon>Sordariales</taxon>
        <taxon>Chaetomiaceae</taxon>
        <taxon>Chaetomium</taxon>
    </lineage>
</organism>
<name>Q2GX98_CHAGB</name>
<accession>Q2GX98</accession>
<proteinExistence type="predicted"/>
<feature type="region of interest" description="Disordered" evidence="2">
    <location>
        <begin position="1"/>
        <end position="41"/>
    </location>
</feature>
<protein>
    <submittedName>
        <fullName evidence="3">Uncharacterized protein</fullName>
    </submittedName>
</protein>
<dbReference type="VEuPathDB" id="FungiDB:CHGG_07406"/>
<evidence type="ECO:0000313" key="3">
    <source>
        <dbReference type="EMBL" id="EAQ86153.1"/>
    </source>
</evidence>
<sequence>MSPPQELSGSSKPEEPLLATKEAAVKTQQAPPPLPDTVTPDEEDIDQFLDEFDSGVQNVVIADEAKNRERKRLEQEVNDKEDELNAIKNAPKPDTTYEVFDDNDEPETLGDEVVAEAELASAKMADLVQAKKELTEEVAAEKAKIAEMEETEKSLRSELKKTKEDKEDAEKNLAVTKKKLLDQIEKFTTLQHERNAMEKAFKEYVLGSKRKISGLMDRLKTTKDILARMNRP</sequence>
<dbReference type="Proteomes" id="UP000001056">
    <property type="component" value="Unassembled WGS sequence"/>
</dbReference>
<reference evidence="4" key="1">
    <citation type="journal article" date="2015" name="Genome Announc.">
        <title>Draft genome sequence of the cellulolytic fungus Chaetomium globosum.</title>
        <authorList>
            <person name="Cuomo C.A."/>
            <person name="Untereiner W.A."/>
            <person name="Ma L.-J."/>
            <person name="Grabherr M."/>
            <person name="Birren B.W."/>
        </authorList>
    </citation>
    <scope>NUCLEOTIDE SEQUENCE [LARGE SCALE GENOMIC DNA]</scope>
    <source>
        <strain evidence="4">ATCC 6205 / CBS 148.51 / DSM 1962 / NBRC 6347 / NRRL 1970</strain>
    </source>
</reference>
<keyword evidence="1" id="KW-0175">Coiled coil</keyword>
<keyword evidence="4" id="KW-1185">Reference proteome</keyword>
<dbReference type="RefSeq" id="XP_001225062.1">
    <property type="nucleotide sequence ID" value="XM_001225061.1"/>
</dbReference>
<gene>
    <name evidence="3" type="ORF">CHGG_07406</name>
</gene>
<feature type="region of interest" description="Disordered" evidence="2">
    <location>
        <begin position="149"/>
        <end position="170"/>
    </location>
</feature>
<dbReference type="InParanoid" id="Q2GX98"/>
<evidence type="ECO:0000313" key="4">
    <source>
        <dbReference type="Proteomes" id="UP000001056"/>
    </source>
</evidence>
<dbReference type="EMBL" id="CH408033">
    <property type="protein sequence ID" value="EAQ86153.1"/>
    <property type="molecule type" value="Genomic_DNA"/>
</dbReference>
<evidence type="ECO:0000256" key="2">
    <source>
        <dbReference type="SAM" id="MobiDB-lite"/>
    </source>
</evidence>
<evidence type="ECO:0000256" key="1">
    <source>
        <dbReference type="SAM" id="Coils"/>
    </source>
</evidence>
<dbReference type="GeneID" id="4394115"/>
<feature type="compositionally biased region" description="Polar residues" evidence="2">
    <location>
        <begin position="1"/>
        <end position="11"/>
    </location>
</feature>
<dbReference type="AlphaFoldDB" id="Q2GX98"/>
<feature type="coiled-coil region" evidence="1">
    <location>
        <begin position="63"/>
        <end position="90"/>
    </location>
</feature>